<dbReference type="SUPFAM" id="SSF53955">
    <property type="entry name" value="Lysozyme-like"/>
    <property type="match status" value="1"/>
</dbReference>
<feature type="domain" description="Peptidoglycan binding-like" evidence="2">
    <location>
        <begin position="381"/>
        <end position="436"/>
    </location>
</feature>
<dbReference type="PANTHER" id="PTHR30163">
    <property type="entry name" value="MEMBRANE-BOUND LYTIC MUREIN TRANSGLYCOSYLASE B"/>
    <property type="match status" value="1"/>
</dbReference>
<dbReference type="RefSeq" id="WP_090305102.1">
    <property type="nucleotide sequence ID" value="NZ_FNZE01000001.1"/>
</dbReference>
<dbReference type="InterPro" id="IPR036366">
    <property type="entry name" value="PGBDSf"/>
</dbReference>
<dbReference type="NCBIfam" id="TIGR02283">
    <property type="entry name" value="MltB_2"/>
    <property type="match status" value="1"/>
</dbReference>
<evidence type="ECO:0000313" key="5">
    <source>
        <dbReference type="Proteomes" id="UP000242930"/>
    </source>
</evidence>
<dbReference type="InterPro" id="IPR002477">
    <property type="entry name" value="Peptidoglycan-bd-like"/>
</dbReference>
<dbReference type="InterPro" id="IPR011970">
    <property type="entry name" value="MltB_2"/>
</dbReference>
<reference evidence="5" key="1">
    <citation type="submission" date="2016-10" db="EMBL/GenBank/DDBJ databases">
        <authorList>
            <person name="Varghese N."/>
            <person name="Submissions S."/>
        </authorList>
    </citation>
    <scope>NUCLEOTIDE SEQUENCE [LARGE SCALE GENOMIC DNA]</scope>
    <source>
        <strain evidence="5">LMG 25967</strain>
    </source>
</reference>
<accession>A0A1H6RTU4</accession>
<evidence type="ECO:0000313" key="4">
    <source>
        <dbReference type="EMBL" id="SEI56884.1"/>
    </source>
</evidence>
<sequence>MPNLIAGRQPRHRLLGSCALLLALVQLSACAEPPANRIELAAPKVATAAPAPLQQAAVPAAPVVQLSFSEWRDAFRREALAAGIQASTFERAFAGVVPDPAVIRADQSQPEFTRPVWEYLDSAVSTLRVHRGQRLLAEHAATLHAIEQRYGVDRHTLVAIWGMESNFGGNMGNMNVIRSLATLAHEGRRPQFAHDQLLAALTILEQGDVQAQNMQGSWAGAMGQTQFIPTTYQSYAVDFDGDGRRDIWDSPPDALASTANYLRASGWQSGQRWGMEVRLPQGFDYALADPEQRKPLGEWLQLGVSPQHPYSTVRDDSQMATLVLPAGHRGPAFLVMDNFRSILKYNNSTAYALAISLLGERFHGGGQVLASWPRNERPLSRSERIELQERLVQRGFDPGEPDGIIGANTRRAVRASQQQLGWPADGHPSYRLLEQLRQLP</sequence>
<dbReference type="Pfam" id="PF01471">
    <property type="entry name" value="PG_binding_1"/>
    <property type="match status" value="1"/>
</dbReference>
<dbReference type="InterPro" id="IPR043426">
    <property type="entry name" value="MltB-like"/>
</dbReference>
<dbReference type="CDD" id="cd13399">
    <property type="entry name" value="Slt35-like"/>
    <property type="match status" value="1"/>
</dbReference>
<keyword evidence="1" id="KW-0732">Signal</keyword>
<dbReference type="STRING" id="915471.SAMN05216201_10151"/>
<feature type="chain" id="PRO_5017477449" evidence="1">
    <location>
        <begin position="32"/>
        <end position="440"/>
    </location>
</feature>
<dbReference type="GO" id="GO:0008933">
    <property type="term" value="F:peptidoglycan lytic transglycosylase activity"/>
    <property type="evidence" value="ECO:0007669"/>
    <property type="project" value="TreeGrafter"/>
</dbReference>
<name>A0A1H6RTU4_9PSED</name>
<dbReference type="Gene3D" id="1.10.101.10">
    <property type="entry name" value="PGBD-like superfamily/PGBD"/>
    <property type="match status" value="1"/>
</dbReference>
<dbReference type="FunFam" id="1.10.8.350:FF:000001">
    <property type="entry name" value="Lytic murein transglycosylase B"/>
    <property type="match status" value="1"/>
</dbReference>
<feature type="domain" description="Transglycosylase SLT" evidence="3">
    <location>
        <begin position="67"/>
        <end position="359"/>
    </location>
</feature>
<evidence type="ECO:0000259" key="2">
    <source>
        <dbReference type="Pfam" id="PF01471"/>
    </source>
</evidence>
<dbReference type="Proteomes" id="UP000242930">
    <property type="component" value="Unassembled WGS sequence"/>
</dbReference>
<dbReference type="InterPro" id="IPR036365">
    <property type="entry name" value="PGBD-like_sf"/>
</dbReference>
<keyword evidence="5" id="KW-1185">Reference proteome</keyword>
<dbReference type="GO" id="GO:0009253">
    <property type="term" value="P:peptidoglycan catabolic process"/>
    <property type="evidence" value="ECO:0007669"/>
    <property type="project" value="TreeGrafter"/>
</dbReference>
<evidence type="ECO:0000259" key="3">
    <source>
        <dbReference type="Pfam" id="PF13406"/>
    </source>
</evidence>
<evidence type="ECO:0000256" key="1">
    <source>
        <dbReference type="SAM" id="SignalP"/>
    </source>
</evidence>
<dbReference type="Gene3D" id="1.10.530.10">
    <property type="match status" value="1"/>
</dbReference>
<dbReference type="SUPFAM" id="SSF47090">
    <property type="entry name" value="PGBD-like"/>
    <property type="match status" value="1"/>
</dbReference>
<dbReference type="AlphaFoldDB" id="A0A1H6RTU4"/>
<dbReference type="OrthoDB" id="9772911at2"/>
<dbReference type="InterPro" id="IPR023346">
    <property type="entry name" value="Lysozyme-like_dom_sf"/>
</dbReference>
<dbReference type="InterPro" id="IPR031304">
    <property type="entry name" value="SLT_2"/>
</dbReference>
<dbReference type="EMBL" id="FNZE01000001">
    <property type="protein sequence ID" value="SEI56884.1"/>
    <property type="molecule type" value="Genomic_DNA"/>
</dbReference>
<dbReference type="Gene3D" id="1.10.8.350">
    <property type="entry name" value="Bacterial muramidase"/>
    <property type="match status" value="1"/>
</dbReference>
<gene>
    <name evidence="4" type="ORF">SAMN05216201_10151</name>
</gene>
<dbReference type="PANTHER" id="PTHR30163:SF8">
    <property type="entry name" value="LYTIC MUREIN TRANSGLYCOSYLASE"/>
    <property type="match status" value="1"/>
</dbReference>
<proteinExistence type="predicted"/>
<protein>
    <submittedName>
        <fullName evidence="4">Membrane-bound lytic murein transglycosylase B</fullName>
    </submittedName>
</protein>
<organism evidence="4 5">
    <name type="scientific">Pseudomonas linyingensis</name>
    <dbReference type="NCBI Taxonomy" id="915471"/>
    <lineage>
        <taxon>Bacteria</taxon>
        <taxon>Pseudomonadati</taxon>
        <taxon>Pseudomonadota</taxon>
        <taxon>Gammaproteobacteria</taxon>
        <taxon>Pseudomonadales</taxon>
        <taxon>Pseudomonadaceae</taxon>
        <taxon>Pseudomonas</taxon>
    </lineage>
</organism>
<feature type="signal peptide" evidence="1">
    <location>
        <begin position="1"/>
        <end position="31"/>
    </location>
</feature>
<dbReference type="Pfam" id="PF13406">
    <property type="entry name" value="SLT_2"/>
    <property type="match status" value="1"/>
</dbReference>